<feature type="region of interest" description="Disordered" evidence="6">
    <location>
        <begin position="1"/>
        <end position="122"/>
    </location>
</feature>
<evidence type="ECO:0000259" key="7">
    <source>
        <dbReference type="Pfam" id="PF00535"/>
    </source>
</evidence>
<dbReference type="AlphaFoldDB" id="A0A552U9G9"/>
<accession>A0A552U9G9</accession>
<dbReference type="PANTHER" id="PTHR43646:SF2">
    <property type="entry name" value="GLYCOSYLTRANSFERASE 2-LIKE DOMAIN-CONTAINING PROTEIN"/>
    <property type="match status" value="1"/>
</dbReference>
<evidence type="ECO:0000256" key="5">
    <source>
        <dbReference type="ARBA" id="ARBA00023136"/>
    </source>
</evidence>
<sequence>MVCGRQDRRHQAGAGLPRAEGPRLHQRDADQPLRSRRQLRPRVEPRHPGADPQGRRGPRLRCRDDDRLGQRHAASRVHARRRPRRCPRLPAQGLFGARAYQRRRRRRRDDRRTGADRLRRRRLQGAGSLRHLAPRRHAAQAYGLVAPHRARLVAAHRAARRAGGRAQGVRGRRLKISVVTVAYNAAATIGDTLRSVAAQTGDVEHIVIDGGSSDGTAAVVREHARPGTIFVSEPDDGLYDAMNKGRARATGDVIGFLNADDFFCRTDACALIAAAAGNADAVSGGVAIVRAADPKTLVRAYPAQPFAPWMLRFGHMPPHPGFYTTRAAFDRVGPFDPSIRSGADFDWMLRVFTRARLRVASIPETLVTMRDGGVSNDGFGSRRAINTEALASLRRHGIASAAPVIWSKYAVKAIQYVVPAGHWPAPEDVRFEG</sequence>
<evidence type="ECO:0000256" key="1">
    <source>
        <dbReference type="ARBA" id="ARBA00004236"/>
    </source>
</evidence>
<dbReference type="PANTHER" id="PTHR43646">
    <property type="entry name" value="GLYCOSYLTRANSFERASE"/>
    <property type="match status" value="1"/>
</dbReference>
<dbReference type="SUPFAM" id="SSF53448">
    <property type="entry name" value="Nucleotide-diphospho-sugar transferases"/>
    <property type="match status" value="1"/>
</dbReference>
<evidence type="ECO:0000256" key="3">
    <source>
        <dbReference type="ARBA" id="ARBA00022676"/>
    </source>
</evidence>
<feature type="compositionally biased region" description="Basic and acidic residues" evidence="6">
    <location>
        <begin position="20"/>
        <end position="33"/>
    </location>
</feature>
<dbReference type="EMBL" id="VJWA01000002">
    <property type="protein sequence ID" value="TRW14860.1"/>
    <property type="molecule type" value="Genomic_DNA"/>
</dbReference>
<dbReference type="Pfam" id="PF00535">
    <property type="entry name" value="Glycos_transf_2"/>
    <property type="match status" value="1"/>
</dbReference>
<dbReference type="GO" id="GO:0005886">
    <property type="term" value="C:plasma membrane"/>
    <property type="evidence" value="ECO:0007669"/>
    <property type="project" value="UniProtKB-SubCell"/>
</dbReference>
<feature type="compositionally biased region" description="Basic and acidic residues" evidence="6">
    <location>
        <begin position="1"/>
        <end position="10"/>
    </location>
</feature>
<reference evidence="8 9" key="1">
    <citation type="submission" date="2019-07" db="EMBL/GenBank/DDBJ databases">
        <title>Novel species isolated from glacier.</title>
        <authorList>
            <person name="Liu Q."/>
            <person name="Xin Y.-H."/>
        </authorList>
    </citation>
    <scope>NUCLEOTIDE SEQUENCE [LARGE SCALE GENOMIC DNA]</scope>
    <source>
        <strain evidence="8 9">LB1R16</strain>
    </source>
</reference>
<keyword evidence="9" id="KW-1185">Reference proteome</keyword>
<feature type="compositionally biased region" description="Basic residues" evidence="6">
    <location>
        <begin position="100"/>
        <end position="109"/>
    </location>
</feature>
<comment type="subcellular location">
    <subcellularLocation>
        <location evidence="1">Cell membrane</location>
    </subcellularLocation>
</comment>
<comment type="caution">
    <text evidence="8">The sequence shown here is derived from an EMBL/GenBank/DDBJ whole genome shotgun (WGS) entry which is preliminary data.</text>
</comment>
<name>A0A552U9G9_9SPHN</name>
<dbReference type="Proteomes" id="UP000317894">
    <property type="component" value="Unassembled WGS sequence"/>
</dbReference>
<keyword evidence="5" id="KW-0472">Membrane</keyword>
<dbReference type="InterPro" id="IPR029044">
    <property type="entry name" value="Nucleotide-diphossugar_trans"/>
</dbReference>
<dbReference type="CDD" id="cd06433">
    <property type="entry name" value="GT_2_WfgS_like"/>
    <property type="match status" value="1"/>
</dbReference>
<protein>
    <submittedName>
        <fullName evidence="8">Glycosyltransferase</fullName>
    </submittedName>
</protein>
<dbReference type="InterPro" id="IPR001173">
    <property type="entry name" value="Glyco_trans_2-like"/>
</dbReference>
<keyword evidence="4 8" id="KW-0808">Transferase</keyword>
<feature type="compositionally biased region" description="Basic residues" evidence="6">
    <location>
        <begin position="73"/>
        <end position="87"/>
    </location>
</feature>
<evidence type="ECO:0000313" key="9">
    <source>
        <dbReference type="Proteomes" id="UP000317894"/>
    </source>
</evidence>
<gene>
    <name evidence="8" type="ORF">FMM06_14395</name>
</gene>
<evidence type="ECO:0000256" key="6">
    <source>
        <dbReference type="SAM" id="MobiDB-lite"/>
    </source>
</evidence>
<dbReference type="OrthoDB" id="9813349at2"/>
<proteinExistence type="predicted"/>
<feature type="domain" description="Glycosyltransferase 2-like" evidence="7">
    <location>
        <begin position="177"/>
        <end position="289"/>
    </location>
</feature>
<evidence type="ECO:0000256" key="4">
    <source>
        <dbReference type="ARBA" id="ARBA00022679"/>
    </source>
</evidence>
<evidence type="ECO:0000313" key="8">
    <source>
        <dbReference type="EMBL" id="TRW14860.1"/>
    </source>
</evidence>
<keyword evidence="2" id="KW-1003">Cell membrane</keyword>
<evidence type="ECO:0000256" key="2">
    <source>
        <dbReference type="ARBA" id="ARBA00022475"/>
    </source>
</evidence>
<dbReference type="GO" id="GO:0016757">
    <property type="term" value="F:glycosyltransferase activity"/>
    <property type="evidence" value="ECO:0007669"/>
    <property type="project" value="UniProtKB-KW"/>
</dbReference>
<keyword evidence="3" id="KW-0328">Glycosyltransferase</keyword>
<organism evidence="8 9">
    <name type="scientific">Glacieibacterium frigidum</name>
    <dbReference type="NCBI Taxonomy" id="2593303"/>
    <lineage>
        <taxon>Bacteria</taxon>
        <taxon>Pseudomonadati</taxon>
        <taxon>Pseudomonadota</taxon>
        <taxon>Alphaproteobacteria</taxon>
        <taxon>Sphingomonadales</taxon>
        <taxon>Sphingosinicellaceae</taxon>
        <taxon>Glacieibacterium</taxon>
    </lineage>
</organism>
<dbReference type="Gene3D" id="3.90.550.10">
    <property type="entry name" value="Spore Coat Polysaccharide Biosynthesis Protein SpsA, Chain A"/>
    <property type="match status" value="1"/>
</dbReference>